<dbReference type="InterPro" id="IPR011990">
    <property type="entry name" value="TPR-like_helical_dom_sf"/>
</dbReference>
<gene>
    <name evidence="2" type="ORF">BXZ70DRAFT_1007652</name>
</gene>
<accession>A0A8K0UQX3</accession>
<dbReference type="InterPro" id="IPR027974">
    <property type="entry name" value="DUF4470"/>
</dbReference>
<keyword evidence="3" id="KW-1185">Reference proteome</keyword>
<dbReference type="Pfam" id="PF14737">
    <property type="entry name" value="DUF4470"/>
    <property type="match status" value="1"/>
</dbReference>
<dbReference type="OrthoDB" id="2423701at2759"/>
<dbReference type="Gene3D" id="1.25.40.10">
    <property type="entry name" value="Tetratricopeptide repeat domain"/>
    <property type="match status" value="1"/>
</dbReference>
<protein>
    <recommendedName>
        <fullName evidence="1">DUF4470 domain-containing protein</fullName>
    </recommendedName>
</protein>
<reference evidence="2" key="1">
    <citation type="journal article" date="2021" name="New Phytol.">
        <title>Evolutionary innovations through gain and loss of genes in the ectomycorrhizal Boletales.</title>
        <authorList>
            <person name="Wu G."/>
            <person name="Miyauchi S."/>
            <person name="Morin E."/>
            <person name="Kuo A."/>
            <person name="Drula E."/>
            <person name="Varga T."/>
            <person name="Kohler A."/>
            <person name="Feng B."/>
            <person name="Cao Y."/>
            <person name="Lipzen A."/>
            <person name="Daum C."/>
            <person name="Hundley H."/>
            <person name="Pangilinan J."/>
            <person name="Johnson J."/>
            <person name="Barry K."/>
            <person name="LaButti K."/>
            <person name="Ng V."/>
            <person name="Ahrendt S."/>
            <person name="Min B."/>
            <person name="Choi I.G."/>
            <person name="Park H."/>
            <person name="Plett J.M."/>
            <person name="Magnuson J."/>
            <person name="Spatafora J.W."/>
            <person name="Nagy L.G."/>
            <person name="Henrissat B."/>
            <person name="Grigoriev I.V."/>
            <person name="Yang Z.L."/>
            <person name="Xu J."/>
            <person name="Martin F.M."/>
        </authorList>
    </citation>
    <scope>NUCLEOTIDE SEQUENCE</scope>
    <source>
        <strain evidence="2">KKN 215</strain>
    </source>
</reference>
<sequence length="970" mass="110740">MSHKAKALKQQADDKYKLRLFKEAAGLYLQAESASPKEAVYPSNLSAAYFELGSYATCFRAICRANSKLSEEDLNGTLFLRLSMRCAKALSHGARVGSISLELLGEEQSVQTVRRLESATEKSGASEELIAAWKEWKRVEREMIAMCEGRQDAEIRLANLRVTKCTMDSDLEYYTIGHDAPMSIVDDWGPDKDDADPIHLKSMSNEELSRLSFLFGGIGDARHAYGSIIGLGKAYMKLNRRKASKIQAHFTLLDCQSTALARDLSIFLMLDQLSQHNGPAKERLEIVATIFYVFIGVLMPPYCHERLTKFLLRLGYLGCADSSCFWFAVSSQVHASHSEAIPGILNSLNHWNTALNEKTVRGLLEHQNGNRTLVSRQTEEYLSRVASTPIHDTFEYDKQVRTVESWTEDRLLEYAEVMVGPCPHHARNDPIKRKEWLQKVRPMAIEALRRSSPDRRPEDYLANDPFELESKWYSKMRVFLPPPILRSADEGFEEPWKVAQEPCGKWSNPITQSSAEKARAYIINAWKPNPAFFDPIQERGFGYPDMNVKVFDIIEVLAEAAERFDLLRHPNKDCPAFSAAEAFFTGVAEGLKTLKGHLKIEFLRSDLLQGVRKMRVFADTNRPVEFPRTYTRMWLSNTTDYTHAFLTAGIYCTPNLELHPRAGASFNCLFNPILWKNHDEYCYGYTLLMSEDYNRFLGYSNDQVAIWARSAVKPLPLPRVLSDLASHEELIAWLTRLLFSIITPGTISTANLERFYYPINLVVFVDLLKHLVKVGFPPHWLSRFFASILSNTLVTDVPPYLGRLPIPSSERHRVVPKRKVDLRPWYPDLESILAIGYESIPFPFSLPATFATSADEIGTYTVDVPSYLLRDIAFHPDNNVVSLLFCKGYGDADYFAANMHEVLEGKLGSARAVEVVTMVDSVSLFTDRIIQWKMGKERVKRMQEERWVMAPYRFDLRKPRKYLFFFKEIN</sequence>
<comment type="caution">
    <text evidence="2">The sequence shown here is derived from an EMBL/GenBank/DDBJ whole genome shotgun (WGS) entry which is preliminary data.</text>
</comment>
<evidence type="ECO:0000313" key="3">
    <source>
        <dbReference type="Proteomes" id="UP000813824"/>
    </source>
</evidence>
<dbReference type="AlphaFoldDB" id="A0A8K0UQX3"/>
<dbReference type="EMBL" id="JAEVFJ010000013">
    <property type="protein sequence ID" value="KAH8101271.1"/>
    <property type="molecule type" value="Genomic_DNA"/>
</dbReference>
<organism evidence="2 3">
    <name type="scientific">Cristinia sonorae</name>
    <dbReference type="NCBI Taxonomy" id="1940300"/>
    <lineage>
        <taxon>Eukaryota</taxon>
        <taxon>Fungi</taxon>
        <taxon>Dikarya</taxon>
        <taxon>Basidiomycota</taxon>
        <taxon>Agaricomycotina</taxon>
        <taxon>Agaricomycetes</taxon>
        <taxon>Agaricomycetidae</taxon>
        <taxon>Agaricales</taxon>
        <taxon>Pleurotineae</taxon>
        <taxon>Stephanosporaceae</taxon>
        <taxon>Cristinia</taxon>
    </lineage>
</organism>
<proteinExistence type="predicted"/>
<evidence type="ECO:0000259" key="1">
    <source>
        <dbReference type="Pfam" id="PF14737"/>
    </source>
</evidence>
<dbReference type="SUPFAM" id="SSF48452">
    <property type="entry name" value="TPR-like"/>
    <property type="match status" value="1"/>
</dbReference>
<name>A0A8K0UQX3_9AGAR</name>
<dbReference type="Proteomes" id="UP000813824">
    <property type="component" value="Unassembled WGS sequence"/>
</dbReference>
<evidence type="ECO:0000313" key="2">
    <source>
        <dbReference type="EMBL" id="KAH8101271.1"/>
    </source>
</evidence>
<feature type="domain" description="DUF4470" evidence="1">
    <location>
        <begin position="177"/>
        <end position="293"/>
    </location>
</feature>